<reference evidence="2 3" key="1">
    <citation type="submission" date="2020-08" db="EMBL/GenBank/DDBJ databases">
        <title>Genomic Encyclopedia of Type Strains, Phase IV (KMG-IV): sequencing the most valuable type-strain genomes for metagenomic binning, comparative biology and taxonomic classification.</title>
        <authorList>
            <person name="Goeker M."/>
        </authorList>
    </citation>
    <scope>NUCLEOTIDE SEQUENCE [LARGE SCALE GENOMIC DNA]</scope>
    <source>
        <strain evidence="2 3">DSM 101730</strain>
    </source>
</reference>
<comment type="caution">
    <text evidence="2">The sequence shown here is derived from an EMBL/GenBank/DDBJ whole genome shotgun (WGS) entry which is preliminary data.</text>
</comment>
<dbReference type="RefSeq" id="WP_184150355.1">
    <property type="nucleotide sequence ID" value="NZ_JACHFM010000002.1"/>
</dbReference>
<gene>
    <name evidence="2" type="ORF">HNP73_002766</name>
</gene>
<sequence length="251" mass="25870">MKTFLPAALLASLAIAQPAISQPVPKEVLPVERQCSLANLFEDSGGSSRAKYAAVVGIMSQDPAVHSALLANRSAQMCAHAVSQSFCSKQVFKHTLNWVTTAIPSSKLMDALGAIATAKAPEENPRAATLGTLGAIAGGVMGVANSGSPLEGFVDGVKGAATIGGLGLGAGALLDSGKDLGACKELQSDFTDITAAMMRGGLRRQADAEAMIATVQRVAAREGSPKQKETMGAMVEVMEATAYRIEKARNR</sequence>
<accession>A0A840SQ07</accession>
<feature type="signal peptide" evidence="1">
    <location>
        <begin position="1"/>
        <end position="21"/>
    </location>
</feature>
<dbReference type="EMBL" id="JACHFM010000002">
    <property type="protein sequence ID" value="MBB5222830.1"/>
    <property type="molecule type" value="Genomic_DNA"/>
</dbReference>
<evidence type="ECO:0000313" key="3">
    <source>
        <dbReference type="Proteomes" id="UP000549457"/>
    </source>
</evidence>
<keyword evidence="1" id="KW-0732">Signal</keyword>
<feature type="chain" id="PRO_5032741489" evidence="1">
    <location>
        <begin position="22"/>
        <end position="251"/>
    </location>
</feature>
<evidence type="ECO:0000313" key="2">
    <source>
        <dbReference type="EMBL" id="MBB5222830.1"/>
    </source>
</evidence>
<dbReference type="Proteomes" id="UP000549457">
    <property type="component" value="Unassembled WGS sequence"/>
</dbReference>
<proteinExistence type="predicted"/>
<protein>
    <submittedName>
        <fullName evidence="2">Uncharacterized protein</fullName>
    </submittedName>
</protein>
<evidence type="ECO:0000256" key="1">
    <source>
        <dbReference type="SAM" id="SignalP"/>
    </source>
</evidence>
<keyword evidence="3" id="KW-1185">Reference proteome</keyword>
<dbReference type="AlphaFoldDB" id="A0A840SQ07"/>
<name>A0A840SQ07_9RHOB</name>
<organism evidence="2 3">
    <name type="scientific">Amaricoccus macauensis</name>
    <dbReference type="NCBI Taxonomy" id="57001"/>
    <lineage>
        <taxon>Bacteria</taxon>
        <taxon>Pseudomonadati</taxon>
        <taxon>Pseudomonadota</taxon>
        <taxon>Alphaproteobacteria</taxon>
        <taxon>Rhodobacterales</taxon>
        <taxon>Paracoccaceae</taxon>
        <taxon>Amaricoccus</taxon>
    </lineage>
</organism>